<accession>A0A8S4MPA9</accession>
<evidence type="ECO:0000256" key="6">
    <source>
        <dbReference type="ARBA" id="ARBA00022990"/>
    </source>
</evidence>
<dbReference type="PROSITE" id="PS00031">
    <property type="entry name" value="NUCLEAR_REC_DBD_1"/>
    <property type="match status" value="1"/>
</dbReference>
<dbReference type="CDD" id="cd06946">
    <property type="entry name" value="NR_LBD_ERR"/>
    <property type="match status" value="1"/>
</dbReference>
<dbReference type="FunFam" id="1.10.565.10:FF:000011">
    <property type="entry name" value="Nuclear receptor subfamily 5, group A, member 2"/>
    <property type="match status" value="1"/>
</dbReference>
<dbReference type="InterPro" id="IPR000536">
    <property type="entry name" value="Nucl_hrmn_rcpt_lig-bd"/>
</dbReference>
<dbReference type="PIRSF" id="PIRSF002527">
    <property type="entry name" value="ER-like_NR"/>
    <property type="match status" value="1"/>
</dbReference>
<evidence type="ECO:0000256" key="5">
    <source>
        <dbReference type="ARBA" id="ARBA00022833"/>
    </source>
</evidence>
<evidence type="ECO:0000256" key="10">
    <source>
        <dbReference type="ARBA" id="ARBA00023170"/>
    </source>
</evidence>
<organism evidence="16 17">
    <name type="scientific">Branchiostoma lanceolatum</name>
    <name type="common">Common lancelet</name>
    <name type="synonym">Amphioxus lanceolatum</name>
    <dbReference type="NCBI Taxonomy" id="7740"/>
    <lineage>
        <taxon>Eukaryota</taxon>
        <taxon>Metazoa</taxon>
        <taxon>Chordata</taxon>
        <taxon>Cephalochordata</taxon>
        <taxon>Leptocardii</taxon>
        <taxon>Amphioxiformes</taxon>
        <taxon>Branchiostomatidae</taxon>
        <taxon>Branchiostoma</taxon>
    </lineage>
</organism>
<dbReference type="PRINTS" id="PR00047">
    <property type="entry name" value="STROIDFINGER"/>
</dbReference>
<gene>
    <name evidence="16" type="primary">ESRRA</name>
    <name evidence="16" type="ORF">BLAG_LOCUS26240</name>
</gene>
<dbReference type="PANTHER" id="PTHR48092">
    <property type="entry name" value="KNIRPS-RELATED PROTEIN-RELATED"/>
    <property type="match status" value="1"/>
</dbReference>
<dbReference type="Pfam" id="PF00104">
    <property type="entry name" value="Hormone_recep"/>
    <property type="match status" value="1"/>
</dbReference>
<feature type="compositionally biased region" description="Polar residues" evidence="13">
    <location>
        <begin position="76"/>
        <end position="86"/>
    </location>
</feature>
<dbReference type="PIRSF" id="PIRSF500939">
    <property type="entry name" value="ERR1-2-3"/>
    <property type="match status" value="1"/>
</dbReference>
<dbReference type="GO" id="GO:0005496">
    <property type="term" value="F:steroid binding"/>
    <property type="evidence" value="ECO:0007669"/>
    <property type="project" value="InterPro"/>
</dbReference>
<comment type="similarity">
    <text evidence="2 12">Belongs to the nuclear hormone receptor family. NR3 subfamily.</text>
</comment>
<keyword evidence="17" id="KW-1185">Reference proteome</keyword>
<dbReference type="FunFam" id="3.30.50.10:FF:000008">
    <property type="entry name" value="estrogen-related receptor gamma isoform X1"/>
    <property type="match status" value="1"/>
</dbReference>
<dbReference type="Gene3D" id="1.10.565.10">
    <property type="entry name" value="Retinoid X Receptor"/>
    <property type="match status" value="1"/>
</dbReference>
<keyword evidence="5" id="KW-0862">Zinc</keyword>
<evidence type="ECO:0000256" key="4">
    <source>
        <dbReference type="ARBA" id="ARBA00022771"/>
    </source>
</evidence>
<dbReference type="GO" id="GO:0043565">
    <property type="term" value="F:sequence-specific DNA binding"/>
    <property type="evidence" value="ECO:0007669"/>
    <property type="project" value="InterPro"/>
</dbReference>
<dbReference type="EMBL" id="CAKMNS010000330">
    <property type="protein sequence ID" value="CAH1277466.1"/>
    <property type="molecule type" value="Genomic_DNA"/>
</dbReference>
<evidence type="ECO:0000256" key="3">
    <source>
        <dbReference type="ARBA" id="ARBA00022723"/>
    </source>
</evidence>
<dbReference type="Pfam" id="PF00105">
    <property type="entry name" value="zf-C4"/>
    <property type="match status" value="1"/>
</dbReference>
<evidence type="ECO:0000256" key="7">
    <source>
        <dbReference type="ARBA" id="ARBA00023015"/>
    </source>
</evidence>
<keyword evidence="9 12" id="KW-0804">Transcription</keyword>
<dbReference type="PROSITE" id="PS51030">
    <property type="entry name" value="NUCLEAR_REC_DBD_2"/>
    <property type="match status" value="1"/>
</dbReference>
<name>A0A8S4MPA9_BRALA</name>
<evidence type="ECO:0000313" key="16">
    <source>
        <dbReference type="EMBL" id="CAH1277466.1"/>
    </source>
</evidence>
<dbReference type="PRINTS" id="PR00398">
    <property type="entry name" value="STRDHORMONER"/>
</dbReference>
<evidence type="ECO:0000256" key="9">
    <source>
        <dbReference type="ARBA" id="ARBA00023163"/>
    </source>
</evidence>
<feature type="domain" description="NR LBD" evidence="15">
    <location>
        <begin position="285"/>
        <end position="520"/>
    </location>
</feature>
<evidence type="ECO:0000256" key="11">
    <source>
        <dbReference type="ARBA" id="ARBA00023242"/>
    </source>
</evidence>
<keyword evidence="11 12" id="KW-0539">Nucleus</keyword>
<keyword evidence="4" id="KW-0863">Zinc-finger</keyword>
<evidence type="ECO:0000256" key="1">
    <source>
        <dbReference type="ARBA" id="ARBA00004123"/>
    </source>
</evidence>
<dbReference type="InterPro" id="IPR035500">
    <property type="entry name" value="NHR-like_dom_sf"/>
</dbReference>
<protein>
    <submittedName>
        <fullName evidence="16">ESRRA protein</fullName>
    </submittedName>
</protein>
<comment type="subcellular location">
    <subcellularLocation>
        <location evidence="1 12">Nucleus</location>
    </subcellularLocation>
</comment>
<dbReference type="Gene3D" id="3.30.50.10">
    <property type="entry name" value="Erythroid Transcription Factor GATA-1, subunit A"/>
    <property type="match status" value="1"/>
</dbReference>
<keyword evidence="7 12" id="KW-0805">Transcription regulation</keyword>
<dbReference type="SMART" id="SM00399">
    <property type="entry name" value="ZnF_C4"/>
    <property type="match status" value="1"/>
</dbReference>
<dbReference type="SUPFAM" id="SSF48508">
    <property type="entry name" value="Nuclear receptor ligand-binding domain"/>
    <property type="match status" value="1"/>
</dbReference>
<keyword evidence="8" id="KW-0238">DNA-binding</keyword>
<evidence type="ECO:0000256" key="2">
    <source>
        <dbReference type="ARBA" id="ARBA00005413"/>
    </source>
</evidence>
<dbReference type="GO" id="GO:0005634">
    <property type="term" value="C:nucleus"/>
    <property type="evidence" value="ECO:0007669"/>
    <property type="project" value="UniProtKB-SubCell"/>
</dbReference>
<reference evidence="16" key="1">
    <citation type="submission" date="2022-01" db="EMBL/GenBank/DDBJ databases">
        <authorList>
            <person name="Braso-Vives M."/>
        </authorList>
    </citation>
    <scope>NUCLEOTIDE SEQUENCE</scope>
</reference>
<proteinExistence type="inferred from homology"/>
<evidence type="ECO:0000256" key="13">
    <source>
        <dbReference type="SAM" id="MobiDB-lite"/>
    </source>
</evidence>
<dbReference type="GO" id="GO:0008270">
    <property type="term" value="F:zinc ion binding"/>
    <property type="evidence" value="ECO:0007669"/>
    <property type="project" value="UniProtKB-KW"/>
</dbReference>
<dbReference type="InterPro" id="IPR050200">
    <property type="entry name" value="Nuclear_hormone_rcpt_NR3"/>
</dbReference>
<keyword evidence="6" id="KW-0007">Acetylation</keyword>
<dbReference type="Proteomes" id="UP000838412">
    <property type="component" value="Unassembled WGS sequence"/>
</dbReference>
<dbReference type="InterPro" id="IPR027289">
    <property type="entry name" value="Oest-rel_rcp"/>
</dbReference>
<evidence type="ECO:0000259" key="15">
    <source>
        <dbReference type="PROSITE" id="PS51843"/>
    </source>
</evidence>
<dbReference type="SUPFAM" id="SSF57716">
    <property type="entry name" value="Glucocorticoid receptor-like (DNA-binding domain)"/>
    <property type="match status" value="1"/>
</dbReference>
<evidence type="ECO:0000256" key="8">
    <source>
        <dbReference type="ARBA" id="ARBA00023125"/>
    </source>
</evidence>
<dbReference type="InterPro" id="IPR024178">
    <property type="entry name" value="Est_rcpt/est-rel_rcp"/>
</dbReference>
<keyword evidence="3" id="KW-0479">Metal-binding</keyword>
<sequence length="530" mass="59281">MTSQQDLYIDSTAVKKEPLSPAHNGMLTSDIVSATTEAHHNYARTVIPNGTDYHHQENGHHMQNGHNSSDEENRYDSNSSSEILTNGATEDRMMKCEYMLHSLPKRLCLVCGDVASGFHYGVASCEACKAFFKRTIQGKSSSSCNIEYSCPATNECEITKRRRKSCQACRFTKCLKVGMLKEGVRLDRVRGGRQKYKRKIDADPSSYVQQAPALKKPSNGQGRTRHVHNSVPKKFVLAGGATKTKRQVVTCPTNSHKQHGRKGKPLPVSTTVLFTSTTVLFQATNLNKIVAHLMVAEPEKLYAMPDPTTPDSELKTLTTLCDLADRELVVIIGWAKHIPGILLTSMFAPAGFSNLSLSDQMSLLQSGWMEILILGLAFRSLHYDSRLVFAEDYIIDEEQSRVAGLEELSRHILRLVGRLKALGVEKEEFVVLKAMALLNSDSVYVEDHEAVQKLQDVLHDALQDHDLNAHPSDSRRIGKILMMLPLLREVATKAVQHFYTIKMEGQVPMHKLFLEMLDAKISEVVCKKMY</sequence>
<dbReference type="AlphaFoldDB" id="A0A8S4MPA9"/>
<dbReference type="SMART" id="SM00430">
    <property type="entry name" value="HOLI"/>
    <property type="match status" value="1"/>
</dbReference>
<dbReference type="GO" id="GO:0003707">
    <property type="term" value="F:nuclear steroid receptor activity"/>
    <property type="evidence" value="ECO:0007669"/>
    <property type="project" value="InterPro"/>
</dbReference>
<feature type="domain" description="Nuclear receptor" evidence="14">
    <location>
        <begin position="105"/>
        <end position="186"/>
    </location>
</feature>
<dbReference type="InterPro" id="IPR001723">
    <property type="entry name" value="Nuclear_hrmn_rcpt"/>
</dbReference>
<dbReference type="InterPro" id="IPR001628">
    <property type="entry name" value="Znf_hrmn_rcpt"/>
</dbReference>
<evidence type="ECO:0000259" key="14">
    <source>
        <dbReference type="PROSITE" id="PS51030"/>
    </source>
</evidence>
<feature type="region of interest" description="Disordered" evidence="13">
    <location>
        <begin position="48"/>
        <end position="86"/>
    </location>
</feature>
<evidence type="ECO:0000256" key="12">
    <source>
        <dbReference type="PIRNR" id="PIRNR002527"/>
    </source>
</evidence>
<dbReference type="InterPro" id="IPR013088">
    <property type="entry name" value="Znf_NHR/GATA"/>
</dbReference>
<keyword evidence="10 12" id="KW-0675">Receptor</keyword>
<evidence type="ECO:0000313" key="17">
    <source>
        <dbReference type="Proteomes" id="UP000838412"/>
    </source>
</evidence>
<dbReference type="CDD" id="cd07170">
    <property type="entry name" value="NR_DBD_ERR"/>
    <property type="match status" value="1"/>
</dbReference>
<dbReference type="PROSITE" id="PS51843">
    <property type="entry name" value="NR_LBD"/>
    <property type="match status" value="1"/>
</dbReference>
<comment type="caution">
    <text evidence="16">The sequence shown here is derived from an EMBL/GenBank/DDBJ whole genome shotgun (WGS) entry which is preliminary data.</text>
</comment>
<dbReference type="OrthoDB" id="5799427at2759"/>